<sequence>MNNQIKGMFYAYSTEVIRTAKIFFAIFIGCIIASAIICYLLLGAVDDFKMYFAIPFGTYFNVGVVGVLLVKGSVPFGLKMGATRKNMYLMHLYFMAVYSFIMAFLGSTLQQITEWIFNIVGVTNYIYVHPAMLLTDNWVMRIVVDTFVMFFIMALLYLIGLIFYRTGLAGAGSLLGVLLVVILYGVFEGWMIQAAVDLFSNVTLMTFVMLFLIGIVLYLIGFPFIRKITIVNRR</sequence>
<keyword evidence="1" id="KW-0812">Transmembrane</keyword>
<keyword evidence="1" id="KW-1133">Transmembrane helix</keyword>
<organism evidence="2 3">
    <name type="scientific">Oceanobacillus sojae</name>
    <dbReference type="NCBI Taxonomy" id="582851"/>
    <lineage>
        <taxon>Bacteria</taxon>
        <taxon>Bacillati</taxon>
        <taxon>Bacillota</taxon>
        <taxon>Bacilli</taxon>
        <taxon>Bacillales</taxon>
        <taxon>Bacillaceae</taxon>
        <taxon>Oceanobacillus</taxon>
    </lineage>
</organism>
<dbReference type="OrthoDB" id="2453726at2"/>
<comment type="caution">
    <text evidence="2">The sequence shown here is derived from an EMBL/GenBank/DDBJ whole genome shotgun (WGS) entry which is preliminary data.</text>
</comment>
<feature type="transmembrane region" description="Helical" evidence="1">
    <location>
        <begin position="171"/>
        <end position="192"/>
    </location>
</feature>
<proteinExistence type="predicted"/>
<feature type="transmembrane region" description="Helical" evidence="1">
    <location>
        <begin position="91"/>
        <end position="109"/>
    </location>
</feature>
<evidence type="ECO:0000313" key="2">
    <source>
        <dbReference type="EMBL" id="GEN87342.1"/>
    </source>
</evidence>
<dbReference type="Proteomes" id="UP000321558">
    <property type="component" value="Unassembled WGS sequence"/>
</dbReference>
<dbReference type="AlphaFoldDB" id="A0A511ZIS2"/>
<feature type="transmembrane region" description="Helical" evidence="1">
    <location>
        <begin position="138"/>
        <end position="164"/>
    </location>
</feature>
<dbReference type="RefSeq" id="WP_147210316.1">
    <property type="nucleotide sequence ID" value="NZ_BJYM01000007.1"/>
</dbReference>
<dbReference type="EMBL" id="BJYM01000007">
    <property type="protein sequence ID" value="GEN87342.1"/>
    <property type="molecule type" value="Genomic_DNA"/>
</dbReference>
<feature type="transmembrane region" description="Helical" evidence="1">
    <location>
        <begin position="204"/>
        <end position="225"/>
    </location>
</feature>
<keyword evidence="1" id="KW-0472">Membrane</keyword>
<feature type="transmembrane region" description="Helical" evidence="1">
    <location>
        <begin position="21"/>
        <end position="42"/>
    </location>
</feature>
<accession>A0A511ZIS2</accession>
<gene>
    <name evidence="2" type="ORF">OSO01_20810</name>
</gene>
<name>A0A511ZIS2_9BACI</name>
<evidence type="ECO:0000313" key="3">
    <source>
        <dbReference type="Proteomes" id="UP000321558"/>
    </source>
</evidence>
<dbReference type="STRING" id="582851.GCA_900162665_01303"/>
<reference evidence="2 3" key="1">
    <citation type="submission" date="2019-07" db="EMBL/GenBank/DDBJ databases">
        <title>Whole genome shotgun sequence of Oceanobacillus sojae NBRC 105379.</title>
        <authorList>
            <person name="Hosoyama A."/>
            <person name="Uohara A."/>
            <person name="Ohji S."/>
            <person name="Ichikawa N."/>
        </authorList>
    </citation>
    <scope>NUCLEOTIDE SEQUENCE [LARGE SCALE GENOMIC DNA]</scope>
    <source>
        <strain evidence="2 3">NBRC 105379</strain>
    </source>
</reference>
<feature type="transmembrane region" description="Helical" evidence="1">
    <location>
        <begin position="48"/>
        <end position="70"/>
    </location>
</feature>
<protein>
    <submittedName>
        <fullName evidence="2">Uncharacterized protein</fullName>
    </submittedName>
</protein>
<evidence type="ECO:0000256" key="1">
    <source>
        <dbReference type="SAM" id="Phobius"/>
    </source>
</evidence>
<keyword evidence="3" id="KW-1185">Reference proteome</keyword>